<dbReference type="InterPro" id="IPR007404">
    <property type="entry name" value="YdjM-like"/>
</dbReference>
<dbReference type="GO" id="GO:0016787">
    <property type="term" value="F:hydrolase activity"/>
    <property type="evidence" value="ECO:0007669"/>
    <property type="project" value="UniProtKB-KW"/>
</dbReference>
<evidence type="ECO:0000313" key="2">
    <source>
        <dbReference type="EMBL" id="RNB90979.1"/>
    </source>
</evidence>
<dbReference type="EMBL" id="RHHU01000001">
    <property type="protein sequence ID" value="RNB90979.1"/>
    <property type="molecule type" value="Genomic_DNA"/>
</dbReference>
<proteinExistence type="predicted"/>
<reference evidence="2 3" key="1">
    <citation type="submission" date="2018-10" db="EMBL/GenBank/DDBJ databases">
        <title>Phylogenomics of Brevibacillus.</title>
        <authorList>
            <person name="Dunlap C."/>
        </authorList>
    </citation>
    <scope>NUCLEOTIDE SEQUENCE [LARGE SCALE GENOMIC DNA]</scope>
    <source>
        <strain evidence="2 3">JCM 15774</strain>
    </source>
</reference>
<organism evidence="2 3">
    <name type="scientific">Brevibacillus nitrificans</name>
    <dbReference type="NCBI Taxonomy" id="651560"/>
    <lineage>
        <taxon>Bacteria</taxon>
        <taxon>Bacillati</taxon>
        <taxon>Bacillota</taxon>
        <taxon>Bacilli</taxon>
        <taxon>Bacillales</taxon>
        <taxon>Paenibacillaceae</taxon>
        <taxon>Brevibacillus</taxon>
    </lineage>
</organism>
<feature type="transmembrane region" description="Helical" evidence="1">
    <location>
        <begin position="64"/>
        <end position="86"/>
    </location>
</feature>
<dbReference type="PANTHER" id="PTHR40031:SF1">
    <property type="entry name" value="MEMBRANE-BOUND METAL-DEPENDENT HYDROLASE"/>
    <property type="match status" value="1"/>
</dbReference>
<feature type="transmembrane region" description="Helical" evidence="1">
    <location>
        <begin position="93"/>
        <end position="114"/>
    </location>
</feature>
<dbReference type="Proteomes" id="UP000269573">
    <property type="component" value="Unassembled WGS sequence"/>
</dbReference>
<feature type="transmembrane region" description="Helical" evidence="1">
    <location>
        <begin position="126"/>
        <end position="148"/>
    </location>
</feature>
<keyword evidence="1" id="KW-1133">Transmembrane helix</keyword>
<dbReference type="Pfam" id="PF04307">
    <property type="entry name" value="YdjM"/>
    <property type="match status" value="1"/>
</dbReference>
<dbReference type="PANTHER" id="PTHR40031">
    <property type="entry name" value="HYPOTHETICAL MEMBRANE SPANNING PROTEIN"/>
    <property type="match status" value="1"/>
</dbReference>
<sequence length="289" mass="32801">MDSITHTLFGLALYGAKKKDSETKSMKKSLFFTALVGSQIPDIDVLSQFTATGEVMYQMWHRGLTHSIFLVPVWALIIWGCCAWIWKEKSIKLFLFGMLAVLIHDVSDLFNAWGTGFLEPFSAIRITFGTIPIVDLVFWILIGGGYLLKRWKKWQSPLTFKWVWALMALHVAIQSSQGAILYAEAKQKYDQAALSASFIPWHFTVVGKSGKQVEIVEAAVWKKPEVIAALESQEHTDLRPLFQGNPKAKALFSWAPFVVVIDNEEALGIYDPRFYRNGESFLYEAIEKK</sequence>
<protein>
    <submittedName>
        <fullName evidence="2">Metal-dependent hydrolase</fullName>
    </submittedName>
</protein>
<evidence type="ECO:0000313" key="3">
    <source>
        <dbReference type="Proteomes" id="UP000269573"/>
    </source>
</evidence>
<comment type="caution">
    <text evidence="2">The sequence shown here is derived from an EMBL/GenBank/DDBJ whole genome shotgun (WGS) entry which is preliminary data.</text>
</comment>
<keyword evidence="3" id="KW-1185">Reference proteome</keyword>
<name>A0A3M8DTZ4_9BACL</name>
<gene>
    <name evidence="2" type="ORF">EDM59_00960</name>
</gene>
<evidence type="ECO:0000256" key="1">
    <source>
        <dbReference type="SAM" id="Phobius"/>
    </source>
</evidence>
<dbReference type="RefSeq" id="WP_122921913.1">
    <property type="nucleotide sequence ID" value="NZ_RHHU01000001.1"/>
</dbReference>
<dbReference type="AlphaFoldDB" id="A0A3M8DTZ4"/>
<accession>A0A3M8DTZ4</accession>
<dbReference type="InterPro" id="IPR053170">
    <property type="entry name" value="Transcription_regulator"/>
</dbReference>
<keyword evidence="1" id="KW-0812">Transmembrane</keyword>
<keyword evidence="2" id="KW-0378">Hydrolase</keyword>
<keyword evidence="1" id="KW-0472">Membrane</keyword>